<dbReference type="EMBL" id="CP002831">
    <property type="protein sequence ID" value="AFC24969.1"/>
    <property type="molecule type" value="Genomic_DNA"/>
</dbReference>
<dbReference type="KEGG" id="sgn:SGRA_2240"/>
<proteinExistence type="predicted"/>
<evidence type="ECO:0000313" key="1">
    <source>
        <dbReference type="EMBL" id="AFC24969.1"/>
    </source>
</evidence>
<evidence type="ECO:0000313" key="2">
    <source>
        <dbReference type="Proteomes" id="UP000007519"/>
    </source>
</evidence>
<accession>H6L3M1</accession>
<reference evidence="1 2" key="1">
    <citation type="journal article" date="2012" name="Stand. Genomic Sci.">
        <title>Complete genome sequencing and analysis of Saprospira grandis str. Lewin, a predatory marine bacterium.</title>
        <authorList>
            <person name="Saw J.H."/>
            <person name="Yuryev A."/>
            <person name="Kanbe M."/>
            <person name="Hou S."/>
            <person name="Young A.G."/>
            <person name="Aizawa S."/>
            <person name="Alam M."/>
        </authorList>
    </citation>
    <scope>NUCLEOTIDE SEQUENCE [LARGE SCALE GENOMIC DNA]</scope>
    <source>
        <strain evidence="1 2">Lewin</strain>
    </source>
</reference>
<keyword evidence="2" id="KW-1185">Reference proteome</keyword>
<name>H6L3M1_SAPGL</name>
<dbReference type="AlphaFoldDB" id="H6L3M1"/>
<dbReference type="Proteomes" id="UP000007519">
    <property type="component" value="Chromosome"/>
</dbReference>
<sequence length="54" mass="6425">MLALVMVVQQQQELVEQHLILMYGVMVRLQLQQLLYVQELIMLLQRMLMAVQLL</sequence>
<dbReference type="HOGENOM" id="CLU_3047870_0_0_10"/>
<protein>
    <submittedName>
        <fullName evidence="1">Uncharacterized protein</fullName>
    </submittedName>
</protein>
<gene>
    <name evidence="1" type="ordered locus">SGRA_2240</name>
</gene>
<organism evidence="1 2">
    <name type="scientific">Saprospira grandis (strain Lewin)</name>
    <dbReference type="NCBI Taxonomy" id="984262"/>
    <lineage>
        <taxon>Bacteria</taxon>
        <taxon>Pseudomonadati</taxon>
        <taxon>Bacteroidota</taxon>
        <taxon>Saprospiria</taxon>
        <taxon>Saprospirales</taxon>
        <taxon>Saprospiraceae</taxon>
        <taxon>Saprospira</taxon>
    </lineage>
</organism>